<dbReference type="RefSeq" id="WP_137101681.1">
    <property type="nucleotide sequence ID" value="NZ_CP039865.1"/>
</dbReference>
<dbReference type="AlphaFoldDB" id="A0A4D7QT19"/>
<dbReference type="InterPro" id="IPR039315">
    <property type="entry name" value="CheW"/>
</dbReference>
<reference evidence="2 3" key="1">
    <citation type="submission" date="2019-04" db="EMBL/GenBank/DDBJ databases">
        <title>Phreatobacter aquaticus sp. nov.</title>
        <authorList>
            <person name="Choi A."/>
            <person name="Baek K."/>
        </authorList>
    </citation>
    <scope>NUCLEOTIDE SEQUENCE [LARGE SCALE GENOMIC DNA]</scope>
    <source>
        <strain evidence="2 3">NMCR1094</strain>
    </source>
</reference>
<dbReference type="Gene3D" id="2.40.50.180">
    <property type="entry name" value="CheA-289, Domain 4"/>
    <property type="match status" value="1"/>
</dbReference>
<proteinExistence type="predicted"/>
<gene>
    <name evidence="2" type="ORF">E8L99_22610</name>
</gene>
<feature type="domain" description="CheW-like" evidence="1">
    <location>
        <begin position="9"/>
        <end position="150"/>
    </location>
</feature>
<dbReference type="GO" id="GO:0007165">
    <property type="term" value="P:signal transduction"/>
    <property type="evidence" value="ECO:0007669"/>
    <property type="project" value="InterPro"/>
</dbReference>
<dbReference type="GO" id="GO:0006935">
    <property type="term" value="P:chemotaxis"/>
    <property type="evidence" value="ECO:0007669"/>
    <property type="project" value="InterPro"/>
</dbReference>
<dbReference type="KEGG" id="paqt:E8L99_22610"/>
<evidence type="ECO:0000313" key="3">
    <source>
        <dbReference type="Proteomes" id="UP000298588"/>
    </source>
</evidence>
<organism evidence="2 3">
    <name type="scientific">Phreatobacter aquaticus</name>
    <dbReference type="NCBI Taxonomy" id="2570229"/>
    <lineage>
        <taxon>Bacteria</taxon>
        <taxon>Pseudomonadati</taxon>
        <taxon>Pseudomonadota</taxon>
        <taxon>Alphaproteobacteria</taxon>
        <taxon>Hyphomicrobiales</taxon>
        <taxon>Phreatobacteraceae</taxon>
        <taxon>Phreatobacter</taxon>
    </lineage>
</organism>
<dbReference type="PANTHER" id="PTHR22617">
    <property type="entry name" value="CHEMOTAXIS SENSOR HISTIDINE KINASE-RELATED"/>
    <property type="match status" value="1"/>
</dbReference>
<dbReference type="Proteomes" id="UP000298588">
    <property type="component" value="Chromosome"/>
</dbReference>
<dbReference type="OrthoDB" id="9794382at2"/>
<dbReference type="PANTHER" id="PTHR22617:SF23">
    <property type="entry name" value="CHEMOTAXIS PROTEIN CHEW"/>
    <property type="match status" value="1"/>
</dbReference>
<name>A0A4D7QT19_9HYPH</name>
<sequence length="154" mass="16721">MQKTSTDDVTEYVTVLIGGQLFGLPISRVQDVFMPDRLTRVPLSHPDIAGVLNLRGRIVTAIDMRLRLGLVRDSSESKPAMAVGIESRGESYGLLIDSVGEVLKLSPESREQNPINLDPRWGRVSGGVHRLDGQLMVILDVDAVLAMGGEQMAA</sequence>
<dbReference type="SUPFAM" id="SSF50341">
    <property type="entry name" value="CheW-like"/>
    <property type="match status" value="1"/>
</dbReference>
<dbReference type="InterPro" id="IPR036061">
    <property type="entry name" value="CheW-like_dom_sf"/>
</dbReference>
<dbReference type="SMART" id="SM00260">
    <property type="entry name" value="CheW"/>
    <property type="match status" value="1"/>
</dbReference>
<accession>A0A4D7QT19</accession>
<evidence type="ECO:0000313" key="2">
    <source>
        <dbReference type="EMBL" id="QCK88354.1"/>
    </source>
</evidence>
<dbReference type="Gene3D" id="2.30.30.40">
    <property type="entry name" value="SH3 Domains"/>
    <property type="match status" value="1"/>
</dbReference>
<dbReference type="GO" id="GO:0005829">
    <property type="term" value="C:cytosol"/>
    <property type="evidence" value="ECO:0007669"/>
    <property type="project" value="TreeGrafter"/>
</dbReference>
<dbReference type="InterPro" id="IPR002545">
    <property type="entry name" value="CheW-lke_dom"/>
</dbReference>
<dbReference type="EMBL" id="CP039865">
    <property type="protein sequence ID" value="QCK88354.1"/>
    <property type="molecule type" value="Genomic_DNA"/>
</dbReference>
<evidence type="ECO:0000259" key="1">
    <source>
        <dbReference type="PROSITE" id="PS50851"/>
    </source>
</evidence>
<dbReference type="Pfam" id="PF01584">
    <property type="entry name" value="CheW"/>
    <property type="match status" value="1"/>
</dbReference>
<protein>
    <submittedName>
        <fullName evidence="2">Chemotaxis protein CheW</fullName>
    </submittedName>
</protein>
<keyword evidence="3" id="KW-1185">Reference proteome</keyword>
<dbReference type="PROSITE" id="PS50851">
    <property type="entry name" value="CHEW"/>
    <property type="match status" value="1"/>
</dbReference>